<feature type="transmembrane region" description="Helical" evidence="1">
    <location>
        <begin position="84"/>
        <end position="105"/>
    </location>
</feature>
<dbReference type="Pfam" id="PF22564">
    <property type="entry name" value="HAAS"/>
    <property type="match status" value="1"/>
</dbReference>
<organism evidence="2 3">
    <name type="scientific">Sphaerisporangium corydalis</name>
    <dbReference type="NCBI Taxonomy" id="1441875"/>
    <lineage>
        <taxon>Bacteria</taxon>
        <taxon>Bacillati</taxon>
        <taxon>Actinomycetota</taxon>
        <taxon>Actinomycetes</taxon>
        <taxon>Streptosporangiales</taxon>
        <taxon>Streptosporangiaceae</taxon>
        <taxon>Sphaerisporangium</taxon>
    </lineage>
</organism>
<name>A0ABV9EAS2_9ACTN</name>
<evidence type="ECO:0000256" key="1">
    <source>
        <dbReference type="SAM" id="Phobius"/>
    </source>
</evidence>
<dbReference type="NCBIfam" id="NF038403">
    <property type="entry name" value="perm_prefix_1"/>
    <property type="match status" value="1"/>
</dbReference>
<feature type="transmembrane region" description="Helical" evidence="1">
    <location>
        <begin position="129"/>
        <end position="149"/>
    </location>
</feature>
<proteinExistence type="predicted"/>
<evidence type="ECO:0000313" key="3">
    <source>
        <dbReference type="Proteomes" id="UP001595891"/>
    </source>
</evidence>
<feature type="transmembrane region" description="Helical" evidence="1">
    <location>
        <begin position="194"/>
        <end position="213"/>
    </location>
</feature>
<feature type="transmembrane region" description="Helical" evidence="1">
    <location>
        <begin position="161"/>
        <end position="182"/>
    </location>
</feature>
<dbReference type="Proteomes" id="UP001595891">
    <property type="component" value="Unassembled WGS sequence"/>
</dbReference>
<keyword evidence="1" id="KW-0812">Transmembrane</keyword>
<keyword evidence="3" id="KW-1185">Reference proteome</keyword>
<reference evidence="3" key="1">
    <citation type="journal article" date="2019" name="Int. J. Syst. Evol. Microbiol.">
        <title>The Global Catalogue of Microorganisms (GCM) 10K type strain sequencing project: providing services to taxonomists for standard genome sequencing and annotation.</title>
        <authorList>
            <consortium name="The Broad Institute Genomics Platform"/>
            <consortium name="The Broad Institute Genome Sequencing Center for Infectious Disease"/>
            <person name="Wu L."/>
            <person name="Ma J."/>
        </authorList>
    </citation>
    <scope>NUCLEOTIDE SEQUENCE [LARGE SCALE GENOMIC DNA]</scope>
    <source>
        <strain evidence="3">CCUG 49560</strain>
    </source>
</reference>
<gene>
    <name evidence="2" type="ORF">ACFO8L_07435</name>
</gene>
<accession>A0ABV9EAS2</accession>
<evidence type="ECO:0000313" key="2">
    <source>
        <dbReference type="EMBL" id="MFC4585898.1"/>
    </source>
</evidence>
<keyword evidence="1" id="KW-1133">Transmembrane helix</keyword>
<protein>
    <submittedName>
        <fullName evidence="2">Permease prefix domain 1-containing protein</fullName>
    </submittedName>
</protein>
<dbReference type="InterPro" id="IPR047928">
    <property type="entry name" value="Perm_prefix_1"/>
</dbReference>
<keyword evidence="1" id="KW-0472">Membrane</keyword>
<dbReference type="EMBL" id="JBHSFN010000003">
    <property type="protein sequence ID" value="MFC4585898.1"/>
    <property type="molecule type" value="Genomic_DNA"/>
</dbReference>
<dbReference type="RefSeq" id="WP_262841119.1">
    <property type="nucleotide sequence ID" value="NZ_JANZYP010000004.1"/>
</dbReference>
<sequence length="238" mass="25293">MAGAGVIDDYVTELGRALRGPGRARHDLVTEARDSLADCADAYLADGVTRHEAERMAVAEFGTVGEIAPGYQEELAAHQGRRTAISVFLTVPLLTIIWWGVWRIFPDAPPEAKALRPAWFGPMAQFLDYFQFAMGVFGALALVGLSRGLRKLDRPKLLTRSLGIMVFIQVATIIGVSCALTAGGAAGLKGFDDYPPGMAACALSYLVVGWLLYSATRCLVASRGAPVAVPVAGRSLIG</sequence>
<comment type="caution">
    <text evidence="2">The sequence shown here is derived from an EMBL/GenBank/DDBJ whole genome shotgun (WGS) entry which is preliminary data.</text>
</comment>